<evidence type="ECO:0000313" key="3">
    <source>
        <dbReference type="Proteomes" id="UP000292085"/>
    </source>
</evidence>
<proteinExistence type="predicted"/>
<accession>A0A4Q6Y4N3</accession>
<dbReference type="RefSeq" id="WP_130156734.1">
    <property type="nucleotide sequence ID" value="NZ_SGIS01000011.1"/>
</dbReference>
<protein>
    <submittedName>
        <fullName evidence="2">Uncharacterized protein</fullName>
    </submittedName>
</protein>
<dbReference type="OrthoDB" id="779545at2"/>
<comment type="caution">
    <text evidence="2">The sequence shown here is derived from an EMBL/GenBank/DDBJ whole genome shotgun (WGS) entry which is preliminary data.</text>
</comment>
<gene>
    <name evidence="2" type="ORF">EWE75_09370</name>
</gene>
<feature type="compositionally biased region" description="Basic and acidic residues" evidence="1">
    <location>
        <begin position="106"/>
        <end position="117"/>
    </location>
</feature>
<sequence>MSCCLRGRALQTITDVENGYLQRADNRGTVLLDAALRERFIVREHLRDGRLNIHLPPADPTFVVGDEMDVIIGLTDRAMPEALFTAPIRIKLVPERVTEEDNAAPRLDRPKPKKEAGSGHPPMGFRILLC</sequence>
<dbReference type="Proteomes" id="UP000292085">
    <property type="component" value="Unassembled WGS sequence"/>
</dbReference>
<reference evidence="2 3" key="1">
    <citation type="submission" date="2019-02" db="EMBL/GenBank/DDBJ databases">
        <authorList>
            <person name="Li Y."/>
        </authorList>
    </citation>
    <scope>NUCLEOTIDE SEQUENCE [LARGE SCALE GENOMIC DNA]</scope>
    <source>
        <strain evidence="2 3">3-7</strain>
    </source>
</reference>
<dbReference type="AlphaFoldDB" id="A0A4Q6Y4N3"/>
<feature type="region of interest" description="Disordered" evidence="1">
    <location>
        <begin position="99"/>
        <end position="123"/>
    </location>
</feature>
<dbReference type="EMBL" id="SGIS01000011">
    <property type="protein sequence ID" value="RZF64814.1"/>
    <property type="molecule type" value="Genomic_DNA"/>
</dbReference>
<evidence type="ECO:0000313" key="2">
    <source>
        <dbReference type="EMBL" id="RZF64814.1"/>
    </source>
</evidence>
<organism evidence="2 3">
    <name type="scientific">Sphingomonas populi</name>
    <dbReference type="NCBI Taxonomy" id="2484750"/>
    <lineage>
        <taxon>Bacteria</taxon>
        <taxon>Pseudomonadati</taxon>
        <taxon>Pseudomonadota</taxon>
        <taxon>Alphaproteobacteria</taxon>
        <taxon>Sphingomonadales</taxon>
        <taxon>Sphingomonadaceae</taxon>
        <taxon>Sphingomonas</taxon>
    </lineage>
</organism>
<name>A0A4Q6Y4N3_9SPHN</name>
<keyword evidence="3" id="KW-1185">Reference proteome</keyword>
<evidence type="ECO:0000256" key="1">
    <source>
        <dbReference type="SAM" id="MobiDB-lite"/>
    </source>
</evidence>